<keyword evidence="2" id="KW-0328">Glycosyltransferase</keyword>
<gene>
    <name evidence="6" type="primary">omh4</name>
    <name evidence="6" type="ORF">H2200_012724</name>
</gene>
<reference evidence="6" key="1">
    <citation type="submission" date="2022-10" db="EMBL/GenBank/DDBJ databases">
        <title>Culturing micro-colonial fungi from biological soil crusts in the Mojave desert and describing Neophaeococcomyces mojavensis, and introducing the new genera and species Taxawa tesnikishii.</title>
        <authorList>
            <person name="Kurbessoian T."/>
            <person name="Stajich J.E."/>
        </authorList>
    </citation>
    <scope>NUCLEOTIDE SEQUENCE</scope>
    <source>
        <strain evidence="6">TK_41</strain>
    </source>
</reference>
<comment type="caution">
    <text evidence="6">The sequence shown here is derived from an EMBL/GenBank/DDBJ whole genome shotgun (WGS) entry which is preliminary data.</text>
</comment>
<keyword evidence="7" id="KW-1185">Reference proteome</keyword>
<keyword evidence="5" id="KW-1133">Transmembrane helix</keyword>
<proteinExistence type="inferred from homology"/>
<evidence type="ECO:0000313" key="6">
    <source>
        <dbReference type="EMBL" id="KAJ9602944.1"/>
    </source>
</evidence>
<feature type="compositionally biased region" description="Basic and acidic residues" evidence="4">
    <location>
        <begin position="445"/>
        <end position="456"/>
    </location>
</feature>
<dbReference type="AlphaFoldDB" id="A0AA39CC78"/>
<feature type="region of interest" description="Disordered" evidence="4">
    <location>
        <begin position="445"/>
        <end position="478"/>
    </location>
</feature>
<evidence type="ECO:0000256" key="3">
    <source>
        <dbReference type="ARBA" id="ARBA00022679"/>
    </source>
</evidence>
<sequence>MGFVQRLYKRLPAVSSTPPAAEWKNEKPKALSRLSFFRRRIRLKGNSSISIPLGFLLLFPSLVVVIILILVIKHPNSPGGILVPAGTPPSIRKISEKHDRVFLTGCQDVHVATEQPRANAAFVVLARNKELEGVIQSIKSMERHFNRWFHYPYVFLNDGEFEQGFKDAVTNYTSSTVEFGKIDPAMWGYPDWVDHEVAREGIRKQGDAAIMYGGMESYHHMCRFYSGFFYKHELLDKYEWYWRLEPEIKYFCDITYDPFVEMARANKTYGFTIAVKELKETVPNIFRYASAYKRKNNIKSQGLWEMFTEPQPEKQATPADKRLKTVPNEILQTEPGHQNIEDIDGESMEGEKYNMCHFWSNFEIARLDWFRSKEYNDFFDMMDRSGGFWMERWGDAPIHSLAAGALLAPRDIHYFRDIGYRHTTIQHCPANAPTRQLPRIPWLERTTEDEKERKEEDDYWATPDTPKENGSVCETDDPRLGGSTIVRRDWILEAYSPTDIVPKIPLLEIYRKRPPSNMVKPFESVNMAVTVWHHPLLKQVNGHRGQMLTELKGHGVLSGRNPFYTWSKWEGDALDLHFESSAWLSFV</sequence>
<evidence type="ECO:0000256" key="2">
    <source>
        <dbReference type="ARBA" id="ARBA00022676"/>
    </source>
</evidence>
<name>A0AA39CC78_9EURO</name>
<keyword evidence="5" id="KW-0472">Membrane</keyword>
<evidence type="ECO:0000256" key="5">
    <source>
        <dbReference type="SAM" id="Phobius"/>
    </source>
</evidence>
<dbReference type="Proteomes" id="UP001172673">
    <property type="component" value="Unassembled WGS sequence"/>
</dbReference>
<accession>A0AA39CC78</accession>
<evidence type="ECO:0000256" key="1">
    <source>
        <dbReference type="ARBA" id="ARBA00007677"/>
    </source>
</evidence>
<organism evidence="6 7">
    <name type="scientific">Cladophialophora chaetospira</name>
    <dbReference type="NCBI Taxonomy" id="386627"/>
    <lineage>
        <taxon>Eukaryota</taxon>
        <taxon>Fungi</taxon>
        <taxon>Dikarya</taxon>
        <taxon>Ascomycota</taxon>
        <taxon>Pezizomycotina</taxon>
        <taxon>Eurotiomycetes</taxon>
        <taxon>Chaetothyriomycetidae</taxon>
        <taxon>Chaetothyriales</taxon>
        <taxon>Herpotrichiellaceae</taxon>
        <taxon>Cladophialophora</taxon>
    </lineage>
</organism>
<protein>
    <submittedName>
        <fullName evidence="6">O-glycoside alpha-1,2-mannosyltransferase 4</fullName>
    </submittedName>
</protein>
<dbReference type="EMBL" id="JAPDRK010000024">
    <property type="protein sequence ID" value="KAJ9602944.1"/>
    <property type="molecule type" value="Genomic_DNA"/>
</dbReference>
<keyword evidence="5" id="KW-0812">Transmembrane</keyword>
<feature type="transmembrane region" description="Helical" evidence="5">
    <location>
        <begin position="49"/>
        <end position="72"/>
    </location>
</feature>
<dbReference type="PANTHER" id="PTHR31121">
    <property type="entry name" value="ALPHA-1,2 MANNOSYLTRANSFERASE KTR1"/>
    <property type="match status" value="1"/>
</dbReference>
<dbReference type="Pfam" id="PF01793">
    <property type="entry name" value="Glyco_transf_15"/>
    <property type="match status" value="1"/>
</dbReference>
<evidence type="ECO:0000313" key="7">
    <source>
        <dbReference type="Proteomes" id="UP001172673"/>
    </source>
</evidence>
<dbReference type="GO" id="GO:0000032">
    <property type="term" value="P:cell wall mannoprotein biosynthetic process"/>
    <property type="evidence" value="ECO:0007669"/>
    <property type="project" value="TreeGrafter"/>
</dbReference>
<dbReference type="Gene3D" id="3.90.550.10">
    <property type="entry name" value="Spore Coat Polysaccharide Biosynthesis Protein SpsA, Chain A"/>
    <property type="match status" value="1"/>
</dbReference>
<dbReference type="GO" id="GO:0000026">
    <property type="term" value="F:alpha-1,2-mannosyltransferase activity"/>
    <property type="evidence" value="ECO:0007669"/>
    <property type="project" value="TreeGrafter"/>
</dbReference>
<dbReference type="InterPro" id="IPR002685">
    <property type="entry name" value="Glyco_trans_15"/>
</dbReference>
<dbReference type="PANTHER" id="PTHR31121:SF2">
    <property type="entry name" value="MANNOSYLTRANSFERASE KTR5-RELATED"/>
    <property type="match status" value="1"/>
</dbReference>
<keyword evidence="3" id="KW-0808">Transferase</keyword>
<dbReference type="InterPro" id="IPR029044">
    <property type="entry name" value="Nucleotide-diphossugar_trans"/>
</dbReference>
<dbReference type="SUPFAM" id="SSF53448">
    <property type="entry name" value="Nucleotide-diphospho-sugar transferases"/>
    <property type="match status" value="1"/>
</dbReference>
<comment type="similarity">
    <text evidence="1">Belongs to the glycosyltransferase 15 family.</text>
</comment>
<dbReference type="GO" id="GO:0016020">
    <property type="term" value="C:membrane"/>
    <property type="evidence" value="ECO:0007669"/>
    <property type="project" value="InterPro"/>
</dbReference>
<evidence type="ECO:0000256" key="4">
    <source>
        <dbReference type="SAM" id="MobiDB-lite"/>
    </source>
</evidence>
<dbReference type="GO" id="GO:0005794">
    <property type="term" value="C:Golgi apparatus"/>
    <property type="evidence" value="ECO:0007669"/>
    <property type="project" value="TreeGrafter"/>
</dbReference>
<dbReference type="GO" id="GO:0006487">
    <property type="term" value="P:protein N-linked glycosylation"/>
    <property type="evidence" value="ECO:0007669"/>
    <property type="project" value="TreeGrafter"/>
</dbReference>